<feature type="region of interest" description="Disordered" evidence="1">
    <location>
        <begin position="122"/>
        <end position="146"/>
    </location>
</feature>
<feature type="compositionally biased region" description="Pro residues" evidence="1">
    <location>
        <begin position="265"/>
        <end position="276"/>
    </location>
</feature>
<name>A0ABD3A7N0_9GENT</name>
<feature type="compositionally biased region" description="Basic residues" evidence="1">
    <location>
        <begin position="175"/>
        <end position="185"/>
    </location>
</feature>
<feature type="compositionally biased region" description="Polar residues" evidence="1">
    <location>
        <begin position="415"/>
        <end position="451"/>
    </location>
</feature>
<accession>A0ABD3A7N0</accession>
<feature type="region of interest" description="Disordered" evidence="1">
    <location>
        <begin position="235"/>
        <end position="281"/>
    </location>
</feature>
<organism evidence="3 4">
    <name type="scientific">Cinchona calisaya</name>
    <dbReference type="NCBI Taxonomy" id="153742"/>
    <lineage>
        <taxon>Eukaryota</taxon>
        <taxon>Viridiplantae</taxon>
        <taxon>Streptophyta</taxon>
        <taxon>Embryophyta</taxon>
        <taxon>Tracheophyta</taxon>
        <taxon>Spermatophyta</taxon>
        <taxon>Magnoliopsida</taxon>
        <taxon>eudicotyledons</taxon>
        <taxon>Gunneridae</taxon>
        <taxon>Pentapetalae</taxon>
        <taxon>asterids</taxon>
        <taxon>lamiids</taxon>
        <taxon>Gentianales</taxon>
        <taxon>Rubiaceae</taxon>
        <taxon>Cinchonoideae</taxon>
        <taxon>Cinchoneae</taxon>
        <taxon>Cinchona</taxon>
    </lineage>
</organism>
<dbReference type="PANTHER" id="PTHR33179:SF10">
    <property type="entry name" value="OS02G0753700 PROTEIN"/>
    <property type="match status" value="1"/>
</dbReference>
<feature type="compositionally biased region" description="Polar residues" evidence="1">
    <location>
        <begin position="122"/>
        <end position="141"/>
    </location>
</feature>
<feature type="region of interest" description="Disordered" evidence="1">
    <location>
        <begin position="345"/>
        <end position="367"/>
    </location>
</feature>
<protein>
    <recommendedName>
        <fullName evidence="2">VQ domain-containing protein</fullName>
    </recommendedName>
</protein>
<dbReference type="AlphaFoldDB" id="A0ABD3A7N0"/>
<dbReference type="PANTHER" id="PTHR33179">
    <property type="entry name" value="VQ MOTIF-CONTAINING PROTEIN"/>
    <property type="match status" value="1"/>
</dbReference>
<evidence type="ECO:0000313" key="3">
    <source>
        <dbReference type="EMBL" id="KAL3527751.1"/>
    </source>
</evidence>
<evidence type="ECO:0000313" key="4">
    <source>
        <dbReference type="Proteomes" id="UP001630127"/>
    </source>
</evidence>
<feature type="region of interest" description="Disordered" evidence="1">
    <location>
        <begin position="380"/>
        <end position="488"/>
    </location>
</feature>
<comment type="caution">
    <text evidence="3">The sequence shown here is derived from an EMBL/GenBank/DDBJ whole genome shotgun (WGS) entry which is preliminary data.</text>
</comment>
<sequence>MDSGNSGSLQSSSGDEEYDSRADSISAALMTNNNPAPAPHHIGSNISNNQQHPRLNASSIFDPLSNYFDTISRPLQQEQQTHNSSLLNLEMSWPKTLRSDPNSTEIINPMMISPSSFQSLFGSNQPHGSFSANQLQSSLPSHSHGISAPPVPENIVRPAAAAPPADQNNPAHVVRNPKKRSRASRRAPTTVLTTDTTNFRAMVQEFTGIPAPPFASSSFPRSRLDLYGTHSSSMMRSNYNPLDSPQAPPPPPPYLRRPFPQKVQLPPPVPPPPTPPFLSSSSSISSLLVDHAAIASPISTNNIITSSTASLSSYQLPLQGANLFNIPNPLLTSLLQSNSAKFPPTNPSIIGSKPPQGSSQLKGGVLNEFGLSQGDSLSGLPGLISSDQTSSRNDNNPVNWGATGVLGTGEDSDHQGQQVRSSGNGNNFIFSRTNPANGKKINNYSGSSSSFHGDKGQDNVAPPPPTTTRGEGTLSDPFTYVPKRRFLA</sequence>
<feature type="region of interest" description="Disordered" evidence="1">
    <location>
        <begin position="160"/>
        <end position="189"/>
    </location>
</feature>
<feature type="domain" description="VQ" evidence="2">
    <location>
        <begin position="186"/>
        <end position="213"/>
    </location>
</feature>
<feature type="compositionally biased region" description="Low complexity" evidence="1">
    <location>
        <begin position="1"/>
        <end position="13"/>
    </location>
</feature>
<reference evidence="3 4" key="1">
    <citation type="submission" date="2024-11" db="EMBL/GenBank/DDBJ databases">
        <title>A near-complete genome assembly of Cinchona calisaya.</title>
        <authorList>
            <person name="Lian D.C."/>
            <person name="Zhao X.W."/>
            <person name="Wei L."/>
        </authorList>
    </citation>
    <scope>NUCLEOTIDE SEQUENCE [LARGE SCALE GENOMIC DNA]</scope>
    <source>
        <tissue evidence="3">Nenye</tissue>
    </source>
</reference>
<dbReference type="Proteomes" id="UP001630127">
    <property type="component" value="Unassembled WGS sequence"/>
</dbReference>
<keyword evidence="4" id="KW-1185">Reference proteome</keyword>
<dbReference type="InterPro" id="IPR008889">
    <property type="entry name" value="VQ"/>
</dbReference>
<feature type="compositionally biased region" description="Polar residues" evidence="1">
    <location>
        <begin position="385"/>
        <end position="398"/>
    </location>
</feature>
<gene>
    <name evidence="3" type="ORF">ACH5RR_012407</name>
</gene>
<dbReference type="EMBL" id="JBJUIK010000005">
    <property type="protein sequence ID" value="KAL3527751.1"/>
    <property type="molecule type" value="Genomic_DNA"/>
</dbReference>
<feature type="compositionally biased region" description="Polar residues" evidence="1">
    <location>
        <begin position="44"/>
        <end position="57"/>
    </location>
</feature>
<evidence type="ECO:0000256" key="1">
    <source>
        <dbReference type="SAM" id="MobiDB-lite"/>
    </source>
</evidence>
<dbReference type="InterPro" id="IPR039609">
    <property type="entry name" value="VQ_15/22"/>
</dbReference>
<evidence type="ECO:0000259" key="2">
    <source>
        <dbReference type="Pfam" id="PF05678"/>
    </source>
</evidence>
<dbReference type="Pfam" id="PF05678">
    <property type="entry name" value="VQ"/>
    <property type="match status" value="1"/>
</dbReference>
<proteinExistence type="predicted"/>
<feature type="compositionally biased region" description="Pro residues" evidence="1">
    <location>
        <begin position="246"/>
        <end position="255"/>
    </location>
</feature>
<feature type="region of interest" description="Disordered" evidence="1">
    <location>
        <begin position="1"/>
        <end position="57"/>
    </location>
</feature>